<comment type="caution">
    <text evidence="2">The sequence shown here is derived from an EMBL/GenBank/DDBJ whole genome shotgun (WGS) entry which is preliminary data.</text>
</comment>
<organism evidence="2 3">
    <name type="scientific">Solanum pinnatisectum</name>
    <name type="common">tansyleaf nightshade</name>
    <dbReference type="NCBI Taxonomy" id="50273"/>
    <lineage>
        <taxon>Eukaryota</taxon>
        <taxon>Viridiplantae</taxon>
        <taxon>Streptophyta</taxon>
        <taxon>Embryophyta</taxon>
        <taxon>Tracheophyta</taxon>
        <taxon>Spermatophyta</taxon>
        <taxon>Magnoliopsida</taxon>
        <taxon>eudicotyledons</taxon>
        <taxon>Gunneridae</taxon>
        <taxon>Pentapetalae</taxon>
        <taxon>asterids</taxon>
        <taxon>lamiids</taxon>
        <taxon>Solanales</taxon>
        <taxon>Solanaceae</taxon>
        <taxon>Solanoideae</taxon>
        <taxon>Solaneae</taxon>
        <taxon>Solanum</taxon>
    </lineage>
</organism>
<sequence>MDNSPITGSVTTVVAEKEKLAKASLAFNCKRVKHVKNQQKKSLLTWLLLFLASIIGVVMALPLLQL</sequence>
<gene>
    <name evidence="2" type="ORF">R3W88_022644</name>
</gene>
<accession>A0AAV9LV57</accession>
<dbReference type="Proteomes" id="UP001311915">
    <property type="component" value="Unassembled WGS sequence"/>
</dbReference>
<evidence type="ECO:0000313" key="2">
    <source>
        <dbReference type="EMBL" id="KAK4729656.1"/>
    </source>
</evidence>
<keyword evidence="3" id="KW-1185">Reference proteome</keyword>
<proteinExistence type="predicted"/>
<reference evidence="2 3" key="1">
    <citation type="submission" date="2023-10" db="EMBL/GenBank/DDBJ databases">
        <title>Genome-Wide Identification Analysis in wild type Solanum Pinnatisectum Reveals Some Genes Defensing Phytophthora Infestans.</title>
        <authorList>
            <person name="Sun C."/>
        </authorList>
    </citation>
    <scope>NUCLEOTIDE SEQUENCE [LARGE SCALE GENOMIC DNA]</scope>
    <source>
        <strain evidence="2">LQN</strain>
        <tissue evidence="2">Leaf</tissue>
    </source>
</reference>
<keyword evidence="1" id="KW-0812">Transmembrane</keyword>
<keyword evidence="1" id="KW-0472">Membrane</keyword>
<name>A0AAV9LV57_9SOLN</name>
<feature type="transmembrane region" description="Helical" evidence="1">
    <location>
        <begin position="43"/>
        <end position="64"/>
    </location>
</feature>
<dbReference type="EMBL" id="JAWPEI010000004">
    <property type="protein sequence ID" value="KAK4729656.1"/>
    <property type="molecule type" value="Genomic_DNA"/>
</dbReference>
<dbReference type="AlphaFoldDB" id="A0AAV9LV57"/>
<protein>
    <submittedName>
        <fullName evidence="2">Uncharacterized protein</fullName>
    </submittedName>
</protein>
<evidence type="ECO:0000256" key="1">
    <source>
        <dbReference type="SAM" id="Phobius"/>
    </source>
</evidence>
<keyword evidence="1" id="KW-1133">Transmembrane helix</keyword>
<evidence type="ECO:0000313" key="3">
    <source>
        <dbReference type="Proteomes" id="UP001311915"/>
    </source>
</evidence>